<dbReference type="InterPro" id="IPR038584">
    <property type="entry name" value="Ribosomal_bL33_sf"/>
</dbReference>
<reference evidence="4" key="1">
    <citation type="journal article" date="2017" name="New Phytol.">
        <title>On the brink: the highly reduced plastomes of nonphotosynthetic Ericaceae.</title>
        <authorList>
            <person name="Braukmann T.W.A."/>
            <person name="Broe M.B."/>
            <person name="Stefanovic S."/>
            <person name="Freudenstein J.V."/>
        </authorList>
    </citation>
    <scope>NUCLEOTIDE SEQUENCE</scope>
</reference>
<dbReference type="HAMAP" id="MF_00294">
    <property type="entry name" value="Ribosomal_bL33"/>
    <property type="match status" value="1"/>
</dbReference>
<dbReference type="InterPro" id="IPR001705">
    <property type="entry name" value="Ribosomal_bL33"/>
</dbReference>
<gene>
    <name evidence="4" type="primary">rpl33</name>
</gene>
<organism evidence="4">
    <name type="scientific">Pterospora andromedea</name>
    <name type="common">Pine drops</name>
    <dbReference type="NCBI Taxonomy" id="4349"/>
    <lineage>
        <taxon>Eukaryota</taxon>
        <taxon>Viridiplantae</taxon>
        <taxon>Streptophyta</taxon>
        <taxon>Embryophyta</taxon>
        <taxon>Tracheophyta</taxon>
        <taxon>Spermatophyta</taxon>
        <taxon>Magnoliopsida</taxon>
        <taxon>eudicotyledons</taxon>
        <taxon>Gunneridae</taxon>
        <taxon>Pentapetalae</taxon>
        <taxon>asterids</taxon>
        <taxon>Ericales</taxon>
        <taxon>Ericaceae</taxon>
        <taxon>Pyroloideae</taxon>
        <taxon>Pterosporeae</taxon>
        <taxon>Pterospora</taxon>
    </lineage>
</organism>
<dbReference type="SUPFAM" id="SSF57829">
    <property type="entry name" value="Zn-binding ribosomal proteins"/>
    <property type="match status" value="1"/>
</dbReference>
<keyword evidence="3" id="KW-0687">Ribonucleoprotein</keyword>
<evidence type="ECO:0000256" key="3">
    <source>
        <dbReference type="ARBA" id="ARBA00023274"/>
    </source>
</evidence>
<evidence type="ECO:0000256" key="2">
    <source>
        <dbReference type="ARBA" id="ARBA00022980"/>
    </source>
</evidence>
<proteinExistence type="inferred from homology"/>
<accession>A0A221SRD3</accession>
<dbReference type="GO" id="GO:0005737">
    <property type="term" value="C:cytoplasm"/>
    <property type="evidence" value="ECO:0007669"/>
    <property type="project" value="UniProtKB-ARBA"/>
</dbReference>
<dbReference type="GO" id="GO:0006412">
    <property type="term" value="P:translation"/>
    <property type="evidence" value="ECO:0007669"/>
    <property type="project" value="InterPro"/>
</dbReference>
<name>A0A221SRD3_PTEAN</name>
<keyword evidence="2 4" id="KW-0689">Ribosomal protein</keyword>
<sequence length="65" mass="7591">MSKGKSKDVRVTVILECTSCIRNGINKGIFRYITKKNRNKTPQQLKLKKFCPYCCKHTIQEEITK</sequence>
<dbReference type="NCBIfam" id="NF001764">
    <property type="entry name" value="PRK00504.1"/>
    <property type="match status" value="1"/>
</dbReference>
<dbReference type="Gene3D" id="2.20.28.120">
    <property type="entry name" value="Ribosomal protein L33"/>
    <property type="match status" value="1"/>
</dbReference>
<dbReference type="NCBIfam" id="NF001860">
    <property type="entry name" value="PRK00595.1"/>
    <property type="match status" value="1"/>
</dbReference>
<dbReference type="InterPro" id="IPR011332">
    <property type="entry name" value="Ribosomal_zn-bd"/>
</dbReference>
<evidence type="ECO:0000256" key="1">
    <source>
        <dbReference type="ARBA" id="ARBA00007596"/>
    </source>
</evidence>
<dbReference type="GO" id="GO:1990904">
    <property type="term" value="C:ribonucleoprotein complex"/>
    <property type="evidence" value="ECO:0007669"/>
    <property type="project" value="UniProtKB-KW"/>
</dbReference>
<evidence type="ECO:0000313" key="4">
    <source>
        <dbReference type="EMBL" id="ASN79088.1"/>
    </source>
</evidence>
<geneLocation type="plastid" evidence="4"/>
<dbReference type="AlphaFoldDB" id="A0A221SRD3"/>
<dbReference type="NCBIfam" id="TIGR01023">
    <property type="entry name" value="rpmG_bact"/>
    <property type="match status" value="1"/>
</dbReference>
<dbReference type="GO" id="GO:0003735">
    <property type="term" value="F:structural constituent of ribosome"/>
    <property type="evidence" value="ECO:0007669"/>
    <property type="project" value="InterPro"/>
</dbReference>
<dbReference type="Pfam" id="PF00471">
    <property type="entry name" value="Ribosomal_L33"/>
    <property type="match status" value="1"/>
</dbReference>
<dbReference type="GO" id="GO:0005840">
    <property type="term" value="C:ribosome"/>
    <property type="evidence" value="ECO:0007669"/>
    <property type="project" value="UniProtKB-KW"/>
</dbReference>
<dbReference type="EMBL" id="MF120270">
    <property type="protein sequence ID" value="ASN79088.1"/>
    <property type="molecule type" value="Genomic_DNA"/>
</dbReference>
<protein>
    <submittedName>
        <fullName evidence="4">Ribosomal protein L33</fullName>
    </submittedName>
</protein>
<dbReference type="PANTHER" id="PTHR43168">
    <property type="entry name" value="50S RIBOSOMAL PROTEIN L33, CHLOROPLASTIC"/>
    <property type="match status" value="1"/>
</dbReference>
<comment type="similarity">
    <text evidence="1">Belongs to the bacterial ribosomal protein bL33 family.</text>
</comment>
<keyword evidence="4" id="KW-0934">Plastid</keyword>
<dbReference type="PANTHER" id="PTHR43168:SF2">
    <property type="entry name" value="LARGE RIBOSOMAL SUBUNIT PROTEIN BL33C"/>
    <property type="match status" value="1"/>
</dbReference>